<name>A0A5E4ESV3_PRUDU</name>
<organism evidence="1 2">
    <name type="scientific">Prunus dulcis</name>
    <name type="common">Almond</name>
    <name type="synonym">Amygdalus dulcis</name>
    <dbReference type="NCBI Taxonomy" id="3755"/>
    <lineage>
        <taxon>Eukaryota</taxon>
        <taxon>Viridiplantae</taxon>
        <taxon>Streptophyta</taxon>
        <taxon>Embryophyta</taxon>
        <taxon>Tracheophyta</taxon>
        <taxon>Spermatophyta</taxon>
        <taxon>Magnoliopsida</taxon>
        <taxon>eudicotyledons</taxon>
        <taxon>Gunneridae</taxon>
        <taxon>Pentapetalae</taxon>
        <taxon>rosids</taxon>
        <taxon>fabids</taxon>
        <taxon>Rosales</taxon>
        <taxon>Rosaceae</taxon>
        <taxon>Amygdaloideae</taxon>
        <taxon>Amygdaleae</taxon>
        <taxon>Prunus</taxon>
    </lineage>
</organism>
<accession>A0A5E4ESV3</accession>
<dbReference type="AlphaFoldDB" id="A0A5E4ESV3"/>
<dbReference type="EMBL" id="CABIKO010000032">
    <property type="protein sequence ID" value="VVA18753.1"/>
    <property type="molecule type" value="Genomic_DNA"/>
</dbReference>
<dbReference type="InParanoid" id="A0A5E4ESV3"/>
<proteinExistence type="predicted"/>
<reference evidence="2" key="1">
    <citation type="journal article" date="2020" name="Plant J.">
        <title>Transposons played a major role in the diversification between the closely related almond and peach genomes: results from the almond genome sequence.</title>
        <authorList>
            <person name="Alioto T."/>
            <person name="Alexiou K.G."/>
            <person name="Bardil A."/>
            <person name="Barteri F."/>
            <person name="Castanera R."/>
            <person name="Cruz F."/>
            <person name="Dhingra A."/>
            <person name="Duval H."/>
            <person name="Fernandez I Marti A."/>
            <person name="Frias L."/>
            <person name="Galan B."/>
            <person name="Garcia J.L."/>
            <person name="Howad W."/>
            <person name="Gomez-Garrido J."/>
            <person name="Gut M."/>
            <person name="Julca I."/>
            <person name="Morata J."/>
            <person name="Puigdomenech P."/>
            <person name="Ribeca P."/>
            <person name="Rubio Cabetas M.J."/>
            <person name="Vlasova A."/>
            <person name="Wirthensohn M."/>
            <person name="Garcia-Mas J."/>
            <person name="Gabaldon T."/>
            <person name="Casacuberta J.M."/>
            <person name="Arus P."/>
        </authorList>
    </citation>
    <scope>NUCLEOTIDE SEQUENCE [LARGE SCALE GENOMIC DNA]</scope>
    <source>
        <strain evidence="2">cv. Texas</strain>
    </source>
</reference>
<protein>
    <submittedName>
        <fullName evidence="1">Uncharacterized protein</fullName>
    </submittedName>
</protein>
<evidence type="ECO:0000313" key="2">
    <source>
        <dbReference type="Proteomes" id="UP000327085"/>
    </source>
</evidence>
<sequence length="72" mass="8557">MDAFVDKLTTQLNLTEDENRAEVKEWLDEHEMEPPRSLRLRWLMKAPSFEELGLAGEVRRREKDEDEGDQLL</sequence>
<gene>
    <name evidence="1" type="ORF">ALMOND_2B013982</name>
</gene>
<evidence type="ECO:0000313" key="1">
    <source>
        <dbReference type="EMBL" id="VVA18753.1"/>
    </source>
</evidence>
<dbReference type="Proteomes" id="UP000327085">
    <property type="component" value="Chromosome 6"/>
</dbReference>
<dbReference type="Gramene" id="VVA18753">
    <property type="protein sequence ID" value="VVA18753"/>
    <property type="gene ID" value="Prudul26B013982"/>
</dbReference>